<dbReference type="GeneID" id="17320316"/>
<feature type="region of interest" description="Disordered" evidence="1">
    <location>
        <begin position="400"/>
        <end position="446"/>
    </location>
</feature>
<keyword evidence="3" id="KW-1185">Reference proteome</keyword>
<accession>R7Q4K1</accession>
<organism evidence="2 3">
    <name type="scientific">Chondrus crispus</name>
    <name type="common">Carrageen Irish moss</name>
    <name type="synonym">Polymorpha crispa</name>
    <dbReference type="NCBI Taxonomy" id="2769"/>
    <lineage>
        <taxon>Eukaryota</taxon>
        <taxon>Rhodophyta</taxon>
        <taxon>Florideophyceae</taxon>
        <taxon>Rhodymeniophycidae</taxon>
        <taxon>Gigartinales</taxon>
        <taxon>Gigartinaceae</taxon>
        <taxon>Chondrus</taxon>
    </lineage>
</organism>
<gene>
    <name evidence="2" type="ORF">CHC_T00001699001</name>
</gene>
<evidence type="ECO:0000256" key="1">
    <source>
        <dbReference type="SAM" id="MobiDB-lite"/>
    </source>
</evidence>
<reference evidence="3" key="1">
    <citation type="journal article" date="2013" name="Proc. Natl. Acad. Sci. U.S.A.">
        <title>Genome structure and metabolic features in the red seaweed Chondrus crispus shed light on evolution of the Archaeplastida.</title>
        <authorList>
            <person name="Collen J."/>
            <person name="Porcel B."/>
            <person name="Carre W."/>
            <person name="Ball S.G."/>
            <person name="Chaparro C."/>
            <person name="Tonon T."/>
            <person name="Barbeyron T."/>
            <person name="Michel G."/>
            <person name="Noel B."/>
            <person name="Valentin K."/>
            <person name="Elias M."/>
            <person name="Artiguenave F."/>
            <person name="Arun A."/>
            <person name="Aury J.M."/>
            <person name="Barbosa-Neto J.F."/>
            <person name="Bothwell J.H."/>
            <person name="Bouget F.Y."/>
            <person name="Brillet L."/>
            <person name="Cabello-Hurtado F."/>
            <person name="Capella-Gutierrez S."/>
            <person name="Charrier B."/>
            <person name="Cladiere L."/>
            <person name="Cock J.M."/>
            <person name="Coelho S.M."/>
            <person name="Colleoni C."/>
            <person name="Czjzek M."/>
            <person name="Da Silva C."/>
            <person name="Delage L."/>
            <person name="Denoeud F."/>
            <person name="Deschamps P."/>
            <person name="Dittami S.M."/>
            <person name="Gabaldon T."/>
            <person name="Gachon C.M."/>
            <person name="Groisillier A."/>
            <person name="Herve C."/>
            <person name="Jabbari K."/>
            <person name="Katinka M."/>
            <person name="Kloareg B."/>
            <person name="Kowalczyk N."/>
            <person name="Labadie K."/>
            <person name="Leblanc C."/>
            <person name="Lopez P.J."/>
            <person name="McLachlan D.H."/>
            <person name="Meslet-Cladiere L."/>
            <person name="Moustafa A."/>
            <person name="Nehr Z."/>
            <person name="Nyvall Collen P."/>
            <person name="Panaud O."/>
            <person name="Partensky F."/>
            <person name="Poulain J."/>
            <person name="Rensing S.A."/>
            <person name="Rousvoal S."/>
            <person name="Samson G."/>
            <person name="Symeonidi A."/>
            <person name="Weissenbach J."/>
            <person name="Zambounis A."/>
            <person name="Wincker P."/>
            <person name="Boyen C."/>
        </authorList>
    </citation>
    <scope>NUCLEOTIDE SEQUENCE [LARGE SCALE GENOMIC DNA]</scope>
    <source>
        <strain evidence="3">cv. Stackhouse</strain>
    </source>
</reference>
<dbReference type="Proteomes" id="UP000012073">
    <property type="component" value="Unassembled WGS sequence"/>
</dbReference>
<proteinExistence type="predicted"/>
<dbReference type="Gramene" id="CDF32798">
    <property type="protein sequence ID" value="CDF32798"/>
    <property type="gene ID" value="CHC_T00001699001"/>
</dbReference>
<sequence>MTLSLDYIPKIRGVSLGRTWRRYLSLKLSGDGNKEAPFKGQLIVDAEKRTFNWQFLHALIDKVGVPVRPVEQELRAQQSALDVAANTLSDVGSSHVASDGQSLIALDNSTEIADDRIVYTGNEDGVPMEDEVEWHGLDDDNEDVLDPLIDCDTESDESGELTDDEIDEAVDAEQAHIENLVAITGNSTKFYDTERFFRALLWTLHMYIDGFCSDYTFQYAKPYGPSCDVLSKYIKDHNGDPFVIQAPVANTSPLRPYQAAAAMLPRHAVHLLPKPVQQVVQNPALSKRLFLPKDEVNIFALVQAIDEIPLSAYSETERQRLECGLPFLLRRPIRGDFCPRANAPVPRPGPKFEQIRAQPVIYYRNLRATDAPPCHAWPSGSTPGMLNLPYVQVGGLRLQRPRSNPAESNVAGPAPKVASSKKCAGQIGKGPVRPRNAGTMRKNLGS</sequence>
<protein>
    <submittedName>
        <fullName evidence="2">Uncharacterized protein</fullName>
    </submittedName>
</protein>
<dbReference type="AlphaFoldDB" id="R7Q4K1"/>
<dbReference type="EMBL" id="HG001587">
    <property type="protein sequence ID" value="CDF32798.1"/>
    <property type="molecule type" value="Genomic_DNA"/>
</dbReference>
<dbReference type="RefSeq" id="XP_005712599.1">
    <property type="nucleotide sequence ID" value="XM_005712542.1"/>
</dbReference>
<dbReference type="KEGG" id="ccp:CHC_T00001699001"/>
<name>R7Q4K1_CHOCR</name>
<dbReference type="STRING" id="2769.R7Q4K1"/>
<evidence type="ECO:0000313" key="2">
    <source>
        <dbReference type="EMBL" id="CDF32798.1"/>
    </source>
</evidence>
<dbReference type="OrthoDB" id="3498at2759"/>
<evidence type="ECO:0000313" key="3">
    <source>
        <dbReference type="Proteomes" id="UP000012073"/>
    </source>
</evidence>